<reference evidence="1" key="1">
    <citation type="submission" date="2022-10" db="EMBL/GenBank/DDBJ databases">
        <authorList>
            <person name="Mo P."/>
        </authorList>
    </citation>
    <scope>NUCLEOTIDE SEQUENCE</scope>
    <source>
        <strain evidence="1">HUAS 13-4</strain>
    </source>
</reference>
<gene>
    <name evidence="1" type="ORF">N8I84_01705</name>
</gene>
<dbReference type="EMBL" id="CP106793">
    <property type="protein sequence ID" value="UXY17615.1"/>
    <property type="molecule type" value="Genomic_DNA"/>
</dbReference>
<accession>A0ABY6DTC4</accession>
<organism evidence="1 2">
    <name type="scientific">Streptomyces cynarae</name>
    <dbReference type="NCBI Taxonomy" id="2981134"/>
    <lineage>
        <taxon>Bacteria</taxon>
        <taxon>Bacillati</taxon>
        <taxon>Actinomycetota</taxon>
        <taxon>Actinomycetes</taxon>
        <taxon>Kitasatosporales</taxon>
        <taxon>Streptomycetaceae</taxon>
        <taxon>Streptomyces</taxon>
    </lineage>
</organism>
<protein>
    <submittedName>
        <fullName evidence="1">SUKH-4 family immunity protein</fullName>
    </submittedName>
</protein>
<dbReference type="Proteomes" id="UP001061298">
    <property type="component" value="Chromosome"/>
</dbReference>
<name>A0ABY6DTC4_9ACTN</name>
<evidence type="ECO:0000313" key="1">
    <source>
        <dbReference type="EMBL" id="UXY17615.1"/>
    </source>
</evidence>
<dbReference type="InterPro" id="IPR025851">
    <property type="entry name" value="SUKH-4"/>
</dbReference>
<keyword evidence="2" id="KW-1185">Reference proteome</keyword>
<sequence>MIRDLPPLPLPQYAVVRIGCSADVPDVIAGDLRQKGIPAGLIGYEYQPLSEAALLDGIGESGLVVFGTSGLFGRLGIDVASRRVVHIPMPESATFNHVNRDLGIFHECVAATIAHFPFYEEGEEERFQAAADELRELVTALDDTALAYKGFWETLCDDVEMGDYANWRAV</sequence>
<proteinExistence type="predicted"/>
<dbReference type="Pfam" id="PF14435">
    <property type="entry name" value="SUKH-4"/>
    <property type="match status" value="1"/>
</dbReference>
<dbReference type="RefSeq" id="WP_263227601.1">
    <property type="nucleotide sequence ID" value="NZ_CP106793.1"/>
</dbReference>
<evidence type="ECO:0000313" key="2">
    <source>
        <dbReference type="Proteomes" id="UP001061298"/>
    </source>
</evidence>